<protein>
    <submittedName>
        <fullName evidence="1">ATP-binding protein</fullName>
    </submittedName>
</protein>
<dbReference type="SUPFAM" id="SSF52540">
    <property type="entry name" value="P-loop containing nucleoside triphosphate hydrolases"/>
    <property type="match status" value="1"/>
</dbReference>
<dbReference type="InterPro" id="IPR027417">
    <property type="entry name" value="P-loop_NTPase"/>
</dbReference>
<proteinExistence type="predicted"/>
<evidence type="ECO:0000313" key="2">
    <source>
        <dbReference type="Proteomes" id="UP000248889"/>
    </source>
</evidence>
<keyword evidence="1" id="KW-0067">ATP-binding</keyword>
<keyword evidence="1" id="KW-0547">Nucleotide-binding</keyword>
<dbReference type="EMBL" id="QKYN01000003">
    <property type="protein sequence ID" value="RAG87625.1"/>
    <property type="molecule type" value="Genomic_DNA"/>
</dbReference>
<accession>A0A2X0KF13</accession>
<dbReference type="GO" id="GO:0005524">
    <property type="term" value="F:ATP binding"/>
    <property type="evidence" value="ECO:0007669"/>
    <property type="project" value="UniProtKB-KW"/>
</dbReference>
<keyword evidence="2" id="KW-1185">Reference proteome</keyword>
<gene>
    <name evidence="1" type="ORF">DN069_00485</name>
</gene>
<evidence type="ECO:0000313" key="1">
    <source>
        <dbReference type="EMBL" id="RAG87625.1"/>
    </source>
</evidence>
<dbReference type="Gene3D" id="3.40.50.300">
    <property type="entry name" value="P-loop containing nucleotide triphosphate hydrolases"/>
    <property type="match status" value="1"/>
</dbReference>
<organism evidence="1 2">
    <name type="scientific">Streptacidiphilus pinicola</name>
    <dbReference type="NCBI Taxonomy" id="2219663"/>
    <lineage>
        <taxon>Bacteria</taxon>
        <taxon>Bacillati</taxon>
        <taxon>Actinomycetota</taxon>
        <taxon>Actinomycetes</taxon>
        <taxon>Kitasatosporales</taxon>
        <taxon>Streptomycetaceae</taxon>
        <taxon>Streptacidiphilus</taxon>
    </lineage>
</organism>
<dbReference type="AlphaFoldDB" id="A0A2X0KF13"/>
<name>A0A2X0KF13_9ACTN</name>
<dbReference type="RefSeq" id="WP_111498655.1">
    <property type="nucleotide sequence ID" value="NZ_QKYN01000003.1"/>
</dbReference>
<sequence length="382" mass="38907">MPLRPELAELRLTAFKSYRDAVLPLGPVTLLHGAPGAGKSNALEALVVLAALAEGEEAGAALAGVRGGAAGCAPFGEELIRLGCSVDGPQGVVRLDVTVCATGAEVVVAAERLAVDGRLLVTTGAVDPIAGRIDVAWHSDGRQGDIRAPLSAAGLVTAQLPLRVAGATAGERLVLGAAEQVLTALRETFGLDPAPARMRDWVRAADDARLRGTAENLSAVIARIEGECRIRFGRLVQAACGMGAVPVTGLGALRRSAPDGAVHVCAALDEPGGRRVAAETLPSGVLRQLAFATALLTGPGVLQMSPAAEIPDAERLLQILADGLDLGLPPDRTAALLQLATEVAARGHVRLLATAGAVVDVPGVRTVLCCRDARGHSALLPG</sequence>
<dbReference type="OrthoDB" id="3252194at2"/>
<reference evidence="1 2" key="1">
    <citation type="submission" date="2018-06" db="EMBL/GenBank/DDBJ databases">
        <title>Streptacidiphilus pinicola sp. nov., isolated from pine grove soil.</title>
        <authorList>
            <person name="Roh S.G."/>
            <person name="Park S."/>
            <person name="Kim M.-K."/>
            <person name="Yun B.-R."/>
            <person name="Park J."/>
            <person name="Kim M.J."/>
            <person name="Kim Y.S."/>
            <person name="Kim S.B."/>
        </authorList>
    </citation>
    <scope>NUCLEOTIDE SEQUENCE [LARGE SCALE GENOMIC DNA]</scope>
    <source>
        <strain evidence="1 2">MMS16-CNU450</strain>
    </source>
</reference>
<dbReference type="Proteomes" id="UP000248889">
    <property type="component" value="Unassembled WGS sequence"/>
</dbReference>
<comment type="caution">
    <text evidence="1">The sequence shown here is derived from an EMBL/GenBank/DDBJ whole genome shotgun (WGS) entry which is preliminary data.</text>
</comment>